<feature type="transmembrane region" description="Helical" evidence="7">
    <location>
        <begin position="81"/>
        <end position="103"/>
    </location>
</feature>
<dbReference type="InterPro" id="IPR035906">
    <property type="entry name" value="MetI-like_sf"/>
</dbReference>
<evidence type="ECO:0000256" key="5">
    <source>
        <dbReference type="ARBA" id="ARBA00022989"/>
    </source>
</evidence>
<dbReference type="KEGG" id="vne:CFK40_15300"/>
<dbReference type="PANTHER" id="PTHR43227:SF11">
    <property type="entry name" value="BLL4140 PROTEIN"/>
    <property type="match status" value="1"/>
</dbReference>
<evidence type="ECO:0000256" key="2">
    <source>
        <dbReference type="ARBA" id="ARBA00022448"/>
    </source>
</evidence>
<feature type="transmembrane region" description="Helical" evidence="7">
    <location>
        <begin position="163"/>
        <end position="186"/>
    </location>
</feature>
<dbReference type="SUPFAM" id="SSF161098">
    <property type="entry name" value="MetI-like"/>
    <property type="match status" value="1"/>
</dbReference>
<evidence type="ECO:0000256" key="1">
    <source>
        <dbReference type="ARBA" id="ARBA00004651"/>
    </source>
</evidence>
<dbReference type="Pfam" id="PF00528">
    <property type="entry name" value="BPD_transp_1"/>
    <property type="match status" value="1"/>
</dbReference>
<dbReference type="RefSeq" id="WP_089533285.1">
    <property type="nucleotide sequence ID" value="NZ_CP022437.1"/>
</dbReference>
<evidence type="ECO:0000256" key="7">
    <source>
        <dbReference type="RuleBase" id="RU363032"/>
    </source>
</evidence>
<accession>A0A221MF64</accession>
<evidence type="ECO:0000259" key="8">
    <source>
        <dbReference type="PROSITE" id="PS50928"/>
    </source>
</evidence>
<dbReference type="OrthoDB" id="5174895at2"/>
<feature type="transmembrane region" description="Helical" evidence="7">
    <location>
        <begin position="115"/>
        <end position="136"/>
    </location>
</feature>
<keyword evidence="4 7" id="KW-0812">Transmembrane</keyword>
<dbReference type="InterPro" id="IPR000515">
    <property type="entry name" value="MetI-like"/>
</dbReference>
<keyword evidence="2 7" id="KW-0813">Transport</keyword>
<keyword evidence="10" id="KW-1185">Reference proteome</keyword>
<keyword evidence="3" id="KW-1003">Cell membrane</keyword>
<dbReference type="InterPro" id="IPR050809">
    <property type="entry name" value="UgpAE/MalFG_permease"/>
</dbReference>
<organism evidence="9 10">
    <name type="scientific">Virgibacillus necropolis</name>
    <dbReference type="NCBI Taxonomy" id="163877"/>
    <lineage>
        <taxon>Bacteria</taxon>
        <taxon>Bacillati</taxon>
        <taxon>Bacillota</taxon>
        <taxon>Bacilli</taxon>
        <taxon>Bacillales</taxon>
        <taxon>Bacillaceae</taxon>
        <taxon>Virgibacillus</taxon>
    </lineage>
</organism>
<keyword evidence="6 7" id="KW-0472">Membrane</keyword>
<sequence length="317" mass="35388">MSKTKLKVNKQTKKRYIWAYAFILPQLIVFLGLSLYPIIMSYVYSLYDWSGIGPMTDFVGFDNYLKVFSEEKFWNAFKNTFIYTAGFVTISVSIALLFALILNNPKLKGRVVYRTVYFLPVVTTTAIVGIIMKNIFGNTGLINDVLQMIGVIDQAVPWLTNPVTAMIVLIIVGSWKEIGIIMIYWLTGLQMIPKELYEAAKIDGASSWQVLRHITLPLLAPIGATILLLTTVSSMRVFDLVKTLTDGGPFFSTETLELYIYRFAFASEGPSQVGYASTVGVILGVAVFIISLMLGWIVMKVNKHKNKDAISTGGKKL</sequence>
<evidence type="ECO:0000313" key="9">
    <source>
        <dbReference type="EMBL" id="ASN06287.1"/>
    </source>
</evidence>
<dbReference type="AlphaFoldDB" id="A0A221MF64"/>
<comment type="subcellular location">
    <subcellularLocation>
        <location evidence="1 7">Cell membrane</location>
        <topology evidence="1 7">Multi-pass membrane protein</topology>
    </subcellularLocation>
</comment>
<name>A0A221MF64_9BACI</name>
<dbReference type="PROSITE" id="PS50928">
    <property type="entry name" value="ABC_TM1"/>
    <property type="match status" value="1"/>
</dbReference>
<dbReference type="Gene3D" id="1.10.3720.10">
    <property type="entry name" value="MetI-like"/>
    <property type="match status" value="1"/>
</dbReference>
<dbReference type="GO" id="GO:0005886">
    <property type="term" value="C:plasma membrane"/>
    <property type="evidence" value="ECO:0007669"/>
    <property type="project" value="UniProtKB-SubCell"/>
</dbReference>
<protein>
    <submittedName>
        <fullName evidence="9">ABC transporter permease</fullName>
    </submittedName>
</protein>
<feature type="transmembrane region" description="Helical" evidence="7">
    <location>
        <begin position="16"/>
        <end position="39"/>
    </location>
</feature>
<evidence type="ECO:0000256" key="6">
    <source>
        <dbReference type="ARBA" id="ARBA00023136"/>
    </source>
</evidence>
<dbReference type="Proteomes" id="UP000204391">
    <property type="component" value="Chromosome"/>
</dbReference>
<gene>
    <name evidence="9" type="ORF">CFK40_15300</name>
</gene>
<feature type="transmembrane region" description="Helical" evidence="7">
    <location>
        <begin position="275"/>
        <end position="298"/>
    </location>
</feature>
<dbReference type="CDD" id="cd06261">
    <property type="entry name" value="TM_PBP2"/>
    <property type="match status" value="1"/>
</dbReference>
<comment type="similarity">
    <text evidence="7">Belongs to the binding-protein-dependent transport system permease family.</text>
</comment>
<dbReference type="PANTHER" id="PTHR43227">
    <property type="entry name" value="BLL4140 PROTEIN"/>
    <property type="match status" value="1"/>
</dbReference>
<feature type="domain" description="ABC transmembrane type-1" evidence="8">
    <location>
        <begin position="77"/>
        <end position="294"/>
    </location>
</feature>
<reference evidence="9 10" key="1">
    <citation type="journal article" date="2003" name="Int. J. Syst. Evol. Microbiol.">
        <title>Virgibacillus carmonensis sp. nov., Virgibacillus necropolis sp. nov. and Virgibacillus picturae sp. nov., three novel species isolated from deteriorated mural paintings, transfer of the species of the genus salibacillus to Virgibacillus, as Virgibacillus marismortui comb. nov. and Virgibacillus salexigens comb. nov., and emended description of the genus Virgibacillus.</title>
        <authorList>
            <person name="Heyrman J."/>
            <person name="Logan N.A."/>
            <person name="Busse H.J."/>
            <person name="Balcaen A."/>
            <person name="Lebbe L."/>
            <person name="Rodriguez-Diaz M."/>
            <person name="Swings J."/>
            <person name="De Vos P."/>
        </authorList>
    </citation>
    <scope>NUCLEOTIDE SEQUENCE [LARGE SCALE GENOMIC DNA]</scope>
    <source>
        <strain evidence="9 10">LMG 19488</strain>
    </source>
</reference>
<dbReference type="GO" id="GO:0055085">
    <property type="term" value="P:transmembrane transport"/>
    <property type="evidence" value="ECO:0007669"/>
    <property type="project" value="InterPro"/>
</dbReference>
<proteinExistence type="inferred from homology"/>
<feature type="transmembrane region" description="Helical" evidence="7">
    <location>
        <begin position="216"/>
        <end position="238"/>
    </location>
</feature>
<keyword evidence="5 7" id="KW-1133">Transmembrane helix</keyword>
<dbReference type="EMBL" id="CP022437">
    <property type="protein sequence ID" value="ASN06287.1"/>
    <property type="molecule type" value="Genomic_DNA"/>
</dbReference>
<evidence type="ECO:0000256" key="3">
    <source>
        <dbReference type="ARBA" id="ARBA00022475"/>
    </source>
</evidence>
<evidence type="ECO:0000313" key="10">
    <source>
        <dbReference type="Proteomes" id="UP000204391"/>
    </source>
</evidence>
<evidence type="ECO:0000256" key="4">
    <source>
        <dbReference type="ARBA" id="ARBA00022692"/>
    </source>
</evidence>